<evidence type="ECO:0000313" key="2">
    <source>
        <dbReference type="Proteomes" id="UP000276133"/>
    </source>
</evidence>
<name>A0A3M7P7F9_BRAPC</name>
<reference evidence="1 2" key="1">
    <citation type="journal article" date="2018" name="Sci. Rep.">
        <title>Genomic signatures of local adaptation to the degree of environmental predictability in rotifers.</title>
        <authorList>
            <person name="Franch-Gras L."/>
            <person name="Hahn C."/>
            <person name="Garcia-Roger E.M."/>
            <person name="Carmona M.J."/>
            <person name="Serra M."/>
            <person name="Gomez A."/>
        </authorList>
    </citation>
    <scope>NUCLEOTIDE SEQUENCE [LARGE SCALE GENOMIC DNA]</scope>
    <source>
        <strain evidence="1">HYR1</strain>
    </source>
</reference>
<dbReference type="EMBL" id="REGN01012710">
    <property type="protein sequence ID" value="RMZ94953.1"/>
    <property type="molecule type" value="Genomic_DNA"/>
</dbReference>
<keyword evidence="2" id="KW-1185">Reference proteome</keyword>
<proteinExistence type="predicted"/>
<dbReference type="AlphaFoldDB" id="A0A3M7P7F9"/>
<comment type="caution">
    <text evidence="1">The sequence shown here is derived from an EMBL/GenBank/DDBJ whole genome shotgun (WGS) entry which is preliminary data.</text>
</comment>
<dbReference type="Proteomes" id="UP000276133">
    <property type="component" value="Unassembled WGS sequence"/>
</dbReference>
<evidence type="ECO:0000313" key="1">
    <source>
        <dbReference type="EMBL" id="RMZ94953.1"/>
    </source>
</evidence>
<accession>A0A3M7P7F9</accession>
<organism evidence="1 2">
    <name type="scientific">Brachionus plicatilis</name>
    <name type="common">Marine rotifer</name>
    <name type="synonym">Brachionus muelleri</name>
    <dbReference type="NCBI Taxonomy" id="10195"/>
    <lineage>
        <taxon>Eukaryota</taxon>
        <taxon>Metazoa</taxon>
        <taxon>Spiralia</taxon>
        <taxon>Gnathifera</taxon>
        <taxon>Rotifera</taxon>
        <taxon>Eurotatoria</taxon>
        <taxon>Monogononta</taxon>
        <taxon>Pseudotrocha</taxon>
        <taxon>Ploima</taxon>
        <taxon>Brachionidae</taxon>
        <taxon>Brachionus</taxon>
    </lineage>
</organism>
<protein>
    <submittedName>
        <fullName evidence="1">Uncharacterized protein</fullName>
    </submittedName>
</protein>
<sequence length="70" mass="8485">MKNKSNFVNFKRCNLKEFHNFANEINIFFLRRIYFIRSLSIIKRAKPTLSSICEYIYCYLSVIIFSCFNI</sequence>
<gene>
    <name evidence="1" type="ORF">BpHYR1_022144</name>
</gene>